<feature type="transmembrane region" description="Helical" evidence="1">
    <location>
        <begin position="185"/>
        <end position="205"/>
    </location>
</feature>
<evidence type="ECO:0000313" key="3">
    <source>
        <dbReference type="Proteomes" id="UP000595917"/>
    </source>
</evidence>
<protein>
    <submittedName>
        <fullName evidence="2">Uncharacterized protein</fullName>
    </submittedName>
</protein>
<keyword evidence="1" id="KW-0472">Membrane</keyword>
<dbReference type="Proteomes" id="UP000595917">
    <property type="component" value="Chromosome"/>
</dbReference>
<dbReference type="RefSeq" id="WP_215626366.1">
    <property type="nucleotide sequence ID" value="NZ_CP067089.2"/>
</dbReference>
<proteinExistence type="predicted"/>
<feature type="transmembrane region" description="Helical" evidence="1">
    <location>
        <begin position="105"/>
        <end position="122"/>
    </location>
</feature>
<feature type="transmembrane region" description="Helical" evidence="1">
    <location>
        <begin position="128"/>
        <end position="149"/>
    </location>
</feature>
<sequence>MLYCKKCNIRAAGTPKNCPLCQGDLAGTPDESGNVFPVIPPVVSPYRTLINLIAFGTVIAAAASIAVNISVPFGGWWSLFVVAGLGSLWLSFLLINKWKNIPKNIFKQVIFISVLALAWDFFTGFNGWSLNFVLPILFSFAMVALAVYAKIMKLGVEDYTLYLLIISVMGVFSLLLILFDVVTIVYPAAVCFALSVISIGSILLFEGKALWKELQRRLHL</sequence>
<evidence type="ECO:0000256" key="1">
    <source>
        <dbReference type="SAM" id="Phobius"/>
    </source>
</evidence>
<keyword evidence="3" id="KW-1185">Reference proteome</keyword>
<dbReference type="KEGG" id="bhc:JFL75_19355"/>
<reference evidence="2" key="1">
    <citation type="submission" date="2021-01" db="EMBL/GenBank/DDBJ databases">
        <title>Description of Breznakiella homolactica.</title>
        <authorList>
            <person name="Song Y."/>
            <person name="Brune A."/>
        </authorList>
    </citation>
    <scope>NUCLEOTIDE SEQUENCE</scope>
    <source>
        <strain evidence="2">RmG30</strain>
    </source>
</reference>
<dbReference type="Pfam" id="PF19845">
    <property type="entry name" value="DUF6320"/>
    <property type="match status" value="1"/>
</dbReference>
<gene>
    <name evidence="2" type="ORF">JFL75_19355</name>
</gene>
<organism evidence="2 3">
    <name type="scientific">Breznakiella homolactica</name>
    <dbReference type="NCBI Taxonomy" id="2798577"/>
    <lineage>
        <taxon>Bacteria</taxon>
        <taxon>Pseudomonadati</taxon>
        <taxon>Spirochaetota</taxon>
        <taxon>Spirochaetia</taxon>
        <taxon>Spirochaetales</taxon>
        <taxon>Breznakiellaceae</taxon>
        <taxon>Breznakiella</taxon>
    </lineage>
</organism>
<feature type="transmembrane region" description="Helical" evidence="1">
    <location>
        <begin position="161"/>
        <end position="179"/>
    </location>
</feature>
<evidence type="ECO:0000313" key="2">
    <source>
        <dbReference type="EMBL" id="QQO09061.1"/>
    </source>
</evidence>
<keyword evidence="1" id="KW-0812">Transmembrane</keyword>
<dbReference type="AlphaFoldDB" id="A0A7T7XMF0"/>
<name>A0A7T7XMF0_9SPIR</name>
<keyword evidence="1" id="KW-1133">Transmembrane helix</keyword>
<feature type="transmembrane region" description="Helical" evidence="1">
    <location>
        <begin position="75"/>
        <end position="93"/>
    </location>
</feature>
<accession>A0A7T7XMF0</accession>
<feature type="transmembrane region" description="Helical" evidence="1">
    <location>
        <begin position="49"/>
        <end position="69"/>
    </location>
</feature>
<dbReference type="EMBL" id="CP067089">
    <property type="protein sequence ID" value="QQO09061.1"/>
    <property type="molecule type" value="Genomic_DNA"/>
</dbReference>
<dbReference type="InterPro" id="IPR046283">
    <property type="entry name" value="DUF6320"/>
</dbReference>